<dbReference type="PANTHER" id="PTHR45947:SF3">
    <property type="entry name" value="SULFOQUINOVOSYL TRANSFERASE SQD2"/>
    <property type="match status" value="1"/>
</dbReference>
<dbReference type="InterPro" id="IPR050194">
    <property type="entry name" value="Glycosyltransferase_grp1"/>
</dbReference>
<dbReference type="Pfam" id="PF00534">
    <property type="entry name" value="Glycos_transf_1"/>
    <property type="match status" value="1"/>
</dbReference>
<dbReference type="InterPro" id="IPR001296">
    <property type="entry name" value="Glyco_trans_1"/>
</dbReference>
<dbReference type="InterPro" id="IPR028098">
    <property type="entry name" value="Glyco_trans_4-like_N"/>
</dbReference>
<comment type="caution">
    <text evidence="3">The sequence shown here is derived from an EMBL/GenBank/DDBJ whole genome shotgun (WGS) entry which is preliminary data.</text>
</comment>
<organism evidence="3 4">
    <name type="scientific">Ornatilinea apprima</name>
    <dbReference type="NCBI Taxonomy" id="1134406"/>
    <lineage>
        <taxon>Bacteria</taxon>
        <taxon>Bacillati</taxon>
        <taxon>Chloroflexota</taxon>
        <taxon>Anaerolineae</taxon>
        <taxon>Anaerolineales</taxon>
        <taxon>Anaerolineaceae</taxon>
        <taxon>Ornatilinea</taxon>
    </lineage>
</organism>
<dbReference type="RefSeq" id="WP_075063265.1">
    <property type="nucleotide sequence ID" value="NZ_LGCL01000026.1"/>
</dbReference>
<dbReference type="Proteomes" id="UP000050417">
    <property type="component" value="Unassembled WGS sequence"/>
</dbReference>
<keyword evidence="4" id="KW-1185">Reference proteome</keyword>
<feature type="domain" description="Glycosyltransferase subfamily 4-like N-terminal" evidence="2">
    <location>
        <begin position="16"/>
        <end position="170"/>
    </location>
</feature>
<feature type="domain" description="Glycosyl transferase family 1" evidence="1">
    <location>
        <begin position="183"/>
        <end position="342"/>
    </location>
</feature>
<gene>
    <name evidence="3" type="ORF">ADN00_12050</name>
</gene>
<dbReference type="Gene3D" id="3.40.50.2000">
    <property type="entry name" value="Glycogen Phosphorylase B"/>
    <property type="match status" value="2"/>
</dbReference>
<dbReference type="OrthoDB" id="9810929at2"/>
<protein>
    <recommendedName>
        <fullName evidence="5">Glycosyl transferase family 1 domain-containing protein</fullName>
    </recommendedName>
</protein>
<dbReference type="GO" id="GO:0016757">
    <property type="term" value="F:glycosyltransferase activity"/>
    <property type="evidence" value="ECO:0007669"/>
    <property type="project" value="InterPro"/>
</dbReference>
<evidence type="ECO:0008006" key="5">
    <source>
        <dbReference type="Google" id="ProtNLM"/>
    </source>
</evidence>
<dbReference type="PANTHER" id="PTHR45947">
    <property type="entry name" value="SULFOQUINOVOSYL TRANSFERASE SQD2"/>
    <property type="match status" value="1"/>
</dbReference>
<reference evidence="3 4" key="1">
    <citation type="submission" date="2015-07" db="EMBL/GenBank/DDBJ databases">
        <title>Genome sequence of Ornatilinea apprima DSM 23815.</title>
        <authorList>
            <person name="Hemp J."/>
            <person name="Ward L.M."/>
            <person name="Pace L.A."/>
            <person name="Fischer W.W."/>
        </authorList>
    </citation>
    <scope>NUCLEOTIDE SEQUENCE [LARGE SCALE GENOMIC DNA]</scope>
    <source>
        <strain evidence="3 4">P3M-1</strain>
    </source>
</reference>
<evidence type="ECO:0000259" key="2">
    <source>
        <dbReference type="Pfam" id="PF13439"/>
    </source>
</evidence>
<dbReference type="EMBL" id="LGCL01000026">
    <property type="protein sequence ID" value="KPL76072.1"/>
    <property type="molecule type" value="Genomic_DNA"/>
</dbReference>
<dbReference type="STRING" id="1134406.ADN00_12050"/>
<sequence length="382" mass="42926">MRVLYFTRDYTPHDHRFLSALSEMDFEVFSLRLERRGMQREDRPLPPAVQQVVWKGGTSEVDVRDYPHILGSLQKVIDEVKPDVIHAGPIQSCAFLTAMSGYRPLVSMSWGSDLLVDADQNAWSRRVTRFALQHTSVLLGDCEAVRRKAQQYGFSPDRVVLFPWGVDLEQFSPGEDGGLRARLGWEDHFVLLSLRSWEPIYGIDVLVKAFALVARELPRLQLMLLGGGSQAGMIREILMKNGVMDQVHFGGQVTNEKLAGYYRACDLYLSASHSDGSSVSLMEALACGKPVLVSDIPGNLEWVESGKQGWLFKDGDVESLAQGIREAVRQQESLAEIGKASRALAEARADWRRNQLRLGEAYQMALDLYEKNMERSSGTTRF</sequence>
<dbReference type="Pfam" id="PF13439">
    <property type="entry name" value="Glyco_transf_4"/>
    <property type="match status" value="1"/>
</dbReference>
<dbReference type="SUPFAM" id="SSF53756">
    <property type="entry name" value="UDP-Glycosyltransferase/glycogen phosphorylase"/>
    <property type="match status" value="1"/>
</dbReference>
<evidence type="ECO:0000313" key="3">
    <source>
        <dbReference type="EMBL" id="KPL76072.1"/>
    </source>
</evidence>
<dbReference type="AlphaFoldDB" id="A0A0P6X6X6"/>
<accession>A0A0P6X6X6</accession>
<name>A0A0P6X6X6_9CHLR</name>
<evidence type="ECO:0000259" key="1">
    <source>
        <dbReference type="Pfam" id="PF00534"/>
    </source>
</evidence>
<evidence type="ECO:0000313" key="4">
    <source>
        <dbReference type="Proteomes" id="UP000050417"/>
    </source>
</evidence>
<proteinExistence type="predicted"/>